<dbReference type="EC" id="2.7.13.3" evidence="3"/>
<sequence>MKRMKLWLSRSLLRQIVGYFSALSVITVITVAIGSYFHARNSLSAEVVDRLTVATQLKSYQLTKWVDNQLRDILLVSQDFKIKETLSILLTSESSQPTYQQAYAELKQYMEQIGRVKPNLRNIRITRNSGFVIFSSLDPKLEGSYLPLGDPATYFTGDRLDTVVPNFYISSSTKKVAMTVSTALFDEFNTKMGAVTADFNLDDIDALIRDNTGLGETGETYLIGKAGTKAIFIAGEQANANDRLWANGVSSEGINQAIRQQNGFGAYNNYAGVPVVGVYWWLPSQNLALIAEISQERALAPANRLAINILVLGFLSSGVLLVAIYWFSSQITRPIVAISEAAASLAAGDLNQTAPIMTIDEVGVLAQTFNKMAKQLKSSFEGLEQKVEERTSELKIAKELADSANHAKSEFLAHMSHELRTPLNGILGYTQILRRSQVWGDKEKRGVDIIHQCGFHLLTLIDDVLDLSKIEANKLELHPKFIHLPSFLQGVIEMCRVRSESKGLEFLYLPDPHLVPEIEVDDVRLRQILINLLSNAIKFTDRGSVVFKVQQIGGKREPMGKALAIIRFQIQDTGVGIPSDKLETIFEPFLQVGDRQRQSEGTGLGLAICRRIANLMNSNIEVESVIDQGSTFTLEIEVAIASKYDLATPINIEKTEHYSSDLETLAETNGNETIQIPDKMELQRLLNLVQRGLMKTFIEEATRIEEKHIGYQPFIQNTMKFAKTFQMEALEQYLEKHLEKHIYTQ</sequence>
<dbReference type="SMART" id="SM00387">
    <property type="entry name" value="HATPase_c"/>
    <property type="match status" value="1"/>
</dbReference>
<dbReference type="PANTHER" id="PTHR43711">
    <property type="entry name" value="TWO-COMPONENT HISTIDINE KINASE"/>
    <property type="match status" value="1"/>
</dbReference>
<keyword evidence="5" id="KW-0808">Transferase</keyword>
<dbReference type="PROSITE" id="PS50885">
    <property type="entry name" value="HAMP"/>
    <property type="match status" value="1"/>
</dbReference>
<proteinExistence type="predicted"/>
<comment type="catalytic activity">
    <reaction evidence="1">
        <text>ATP + protein L-histidine = ADP + protein N-phospho-L-histidine.</text>
        <dbReference type="EC" id="2.7.13.3"/>
    </reaction>
</comment>
<keyword evidence="9" id="KW-0812">Transmembrane</keyword>
<evidence type="ECO:0000256" key="7">
    <source>
        <dbReference type="ARBA" id="ARBA00023012"/>
    </source>
</evidence>
<dbReference type="SUPFAM" id="SSF158472">
    <property type="entry name" value="HAMP domain-like"/>
    <property type="match status" value="1"/>
</dbReference>
<dbReference type="Pfam" id="PF00672">
    <property type="entry name" value="HAMP"/>
    <property type="match status" value="1"/>
</dbReference>
<dbReference type="PRINTS" id="PR00344">
    <property type="entry name" value="BCTRLSENSOR"/>
</dbReference>
<protein>
    <recommendedName>
        <fullName evidence="3">histidine kinase</fullName>
        <ecNumber evidence="3">2.7.13.3</ecNumber>
    </recommendedName>
</protein>
<evidence type="ECO:0000313" key="13">
    <source>
        <dbReference type="Proteomes" id="UP001301388"/>
    </source>
</evidence>
<dbReference type="Pfam" id="PF02518">
    <property type="entry name" value="HATPase_c"/>
    <property type="match status" value="1"/>
</dbReference>
<dbReference type="CDD" id="cd18773">
    <property type="entry name" value="PDC1_HK_sensor"/>
    <property type="match status" value="1"/>
</dbReference>
<dbReference type="InterPro" id="IPR004358">
    <property type="entry name" value="Sig_transdc_His_kin-like_C"/>
</dbReference>
<keyword evidence="9" id="KW-0472">Membrane</keyword>
<evidence type="ECO:0000256" key="1">
    <source>
        <dbReference type="ARBA" id="ARBA00000085"/>
    </source>
</evidence>
<accession>A0ABU5TDQ1</accession>
<reference evidence="12 13" key="1">
    <citation type="submission" date="2023-12" db="EMBL/GenBank/DDBJ databases">
        <title>Baltic Sea Cyanobacteria.</title>
        <authorList>
            <person name="Delbaje E."/>
            <person name="Fewer D.P."/>
            <person name="Shishido T.K."/>
        </authorList>
    </citation>
    <scope>NUCLEOTIDE SEQUENCE [LARGE SCALE GENOMIC DNA]</scope>
    <source>
        <strain evidence="12 13">UHCC 0370</strain>
    </source>
</reference>
<keyword evidence="12" id="KW-0067">ATP-binding</keyword>
<dbReference type="SUPFAM" id="SSF55874">
    <property type="entry name" value="ATPase domain of HSP90 chaperone/DNA topoisomerase II/histidine kinase"/>
    <property type="match status" value="1"/>
</dbReference>
<comment type="subcellular location">
    <subcellularLocation>
        <location evidence="2">Membrane</location>
    </subcellularLocation>
</comment>
<organism evidence="12 13">
    <name type="scientific">Pseudanabaena galeata UHCC 0370</name>
    <dbReference type="NCBI Taxonomy" id="3110310"/>
    <lineage>
        <taxon>Bacteria</taxon>
        <taxon>Bacillati</taxon>
        <taxon>Cyanobacteriota</taxon>
        <taxon>Cyanophyceae</taxon>
        <taxon>Pseudanabaenales</taxon>
        <taxon>Pseudanabaenaceae</taxon>
        <taxon>Pseudanabaena</taxon>
    </lineage>
</organism>
<dbReference type="PROSITE" id="PS50109">
    <property type="entry name" value="HIS_KIN"/>
    <property type="match status" value="1"/>
</dbReference>
<dbReference type="CDD" id="cd16922">
    <property type="entry name" value="HATPase_EvgS-ArcB-TorS-like"/>
    <property type="match status" value="1"/>
</dbReference>
<feature type="domain" description="HAMP" evidence="11">
    <location>
        <begin position="329"/>
        <end position="381"/>
    </location>
</feature>
<dbReference type="InterPro" id="IPR005467">
    <property type="entry name" value="His_kinase_dom"/>
</dbReference>
<dbReference type="PANTHER" id="PTHR43711:SF26">
    <property type="entry name" value="SENSOR HISTIDINE KINASE RCSC"/>
    <property type="match status" value="1"/>
</dbReference>
<dbReference type="GO" id="GO:0005524">
    <property type="term" value="F:ATP binding"/>
    <property type="evidence" value="ECO:0007669"/>
    <property type="project" value="UniProtKB-KW"/>
</dbReference>
<dbReference type="SMART" id="SM00388">
    <property type="entry name" value="HisKA"/>
    <property type="match status" value="1"/>
</dbReference>
<dbReference type="SUPFAM" id="SSF47384">
    <property type="entry name" value="Homodimeric domain of signal transducing histidine kinase"/>
    <property type="match status" value="1"/>
</dbReference>
<dbReference type="CDD" id="cd06225">
    <property type="entry name" value="HAMP"/>
    <property type="match status" value="1"/>
</dbReference>
<comment type="caution">
    <text evidence="12">The sequence shown here is derived from an EMBL/GenBank/DDBJ whole genome shotgun (WGS) entry which is preliminary data.</text>
</comment>
<feature type="domain" description="Histidine kinase" evidence="10">
    <location>
        <begin position="414"/>
        <end position="640"/>
    </location>
</feature>
<keyword evidence="8" id="KW-0175">Coiled coil</keyword>
<evidence type="ECO:0000256" key="3">
    <source>
        <dbReference type="ARBA" id="ARBA00012438"/>
    </source>
</evidence>
<dbReference type="CDD" id="cd18774">
    <property type="entry name" value="PDC2_HK_sensor"/>
    <property type="match status" value="1"/>
</dbReference>
<dbReference type="InterPro" id="IPR003660">
    <property type="entry name" value="HAMP_dom"/>
</dbReference>
<keyword evidence="9" id="KW-1133">Transmembrane helix</keyword>
<dbReference type="InterPro" id="IPR036097">
    <property type="entry name" value="HisK_dim/P_sf"/>
</dbReference>
<dbReference type="InterPro" id="IPR003661">
    <property type="entry name" value="HisK_dim/P_dom"/>
</dbReference>
<feature type="transmembrane region" description="Helical" evidence="9">
    <location>
        <begin position="305"/>
        <end position="327"/>
    </location>
</feature>
<dbReference type="InterPro" id="IPR036890">
    <property type="entry name" value="HATPase_C_sf"/>
</dbReference>
<dbReference type="InterPro" id="IPR003594">
    <property type="entry name" value="HATPase_dom"/>
</dbReference>
<name>A0ABU5TDQ1_9CYAN</name>
<keyword evidence="4" id="KW-0597">Phosphoprotein</keyword>
<evidence type="ECO:0000259" key="11">
    <source>
        <dbReference type="PROSITE" id="PS50885"/>
    </source>
</evidence>
<dbReference type="Gene3D" id="3.30.450.20">
    <property type="entry name" value="PAS domain"/>
    <property type="match status" value="1"/>
</dbReference>
<dbReference type="Pfam" id="PF00512">
    <property type="entry name" value="HisKA"/>
    <property type="match status" value="1"/>
</dbReference>
<feature type="transmembrane region" description="Helical" evidence="9">
    <location>
        <begin position="12"/>
        <end position="37"/>
    </location>
</feature>
<dbReference type="Gene3D" id="1.10.287.130">
    <property type="match status" value="1"/>
</dbReference>
<evidence type="ECO:0000256" key="9">
    <source>
        <dbReference type="SAM" id="Phobius"/>
    </source>
</evidence>
<dbReference type="SMART" id="SM00304">
    <property type="entry name" value="HAMP"/>
    <property type="match status" value="1"/>
</dbReference>
<dbReference type="Gene3D" id="3.30.565.10">
    <property type="entry name" value="Histidine kinase-like ATPase, C-terminal domain"/>
    <property type="match status" value="1"/>
</dbReference>
<evidence type="ECO:0000256" key="5">
    <source>
        <dbReference type="ARBA" id="ARBA00022679"/>
    </source>
</evidence>
<dbReference type="CDD" id="cd00082">
    <property type="entry name" value="HisKA"/>
    <property type="match status" value="1"/>
</dbReference>
<evidence type="ECO:0000313" key="12">
    <source>
        <dbReference type="EMBL" id="MEA5476269.1"/>
    </source>
</evidence>
<evidence type="ECO:0000256" key="6">
    <source>
        <dbReference type="ARBA" id="ARBA00022777"/>
    </source>
</evidence>
<evidence type="ECO:0000259" key="10">
    <source>
        <dbReference type="PROSITE" id="PS50109"/>
    </source>
</evidence>
<keyword evidence="6" id="KW-0418">Kinase</keyword>
<dbReference type="Proteomes" id="UP001301388">
    <property type="component" value="Unassembled WGS sequence"/>
</dbReference>
<keyword evidence="7" id="KW-0902">Two-component regulatory system</keyword>
<keyword evidence="12" id="KW-0547">Nucleotide-binding</keyword>
<dbReference type="EMBL" id="JAYGIE010000003">
    <property type="protein sequence ID" value="MEA5476269.1"/>
    <property type="molecule type" value="Genomic_DNA"/>
</dbReference>
<dbReference type="InterPro" id="IPR050736">
    <property type="entry name" value="Sensor_HK_Regulatory"/>
</dbReference>
<feature type="coiled-coil region" evidence="8">
    <location>
        <begin position="373"/>
        <end position="400"/>
    </location>
</feature>
<dbReference type="RefSeq" id="WP_323259241.1">
    <property type="nucleotide sequence ID" value="NZ_JAYGIE010000003.1"/>
</dbReference>
<evidence type="ECO:0000256" key="2">
    <source>
        <dbReference type="ARBA" id="ARBA00004370"/>
    </source>
</evidence>
<keyword evidence="13" id="KW-1185">Reference proteome</keyword>
<evidence type="ECO:0000256" key="4">
    <source>
        <dbReference type="ARBA" id="ARBA00022553"/>
    </source>
</evidence>
<evidence type="ECO:0000256" key="8">
    <source>
        <dbReference type="SAM" id="Coils"/>
    </source>
</evidence>
<gene>
    <name evidence="12" type="ORF">VB774_01435</name>
</gene>
<dbReference type="Gene3D" id="1.10.8.500">
    <property type="entry name" value="HAMP domain in histidine kinase"/>
    <property type="match status" value="1"/>
</dbReference>